<feature type="domain" description="ABC transporter" evidence="4">
    <location>
        <begin position="17"/>
        <end position="248"/>
    </location>
</feature>
<dbReference type="PROSITE" id="PS50893">
    <property type="entry name" value="ABC_TRANSPORTER_2"/>
    <property type="match status" value="1"/>
</dbReference>
<dbReference type="InterPro" id="IPR051782">
    <property type="entry name" value="ABC_Transporter_VariousFunc"/>
</dbReference>
<protein>
    <submittedName>
        <fullName evidence="5">ABC transporter ATP-binding protein</fullName>
    </submittedName>
</protein>
<keyword evidence="6" id="KW-1185">Reference proteome</keyword>
<evidence type="ECO:0000313" key="6">
    <source>
        <dbReference type="Proteomes" id="UP000237865"/>
    </source>
</evidence>
<dbReference type="PANTHER" id="PTHR42939:SF1">
    <property type="entry name" value="ABC TRANSPORTER ATP-BINDING PROTEIN ALBC-RELATED"/>
    <property type="match status" value="1"/>
</dbReference>
<reference evidence="5 6" key="1">
    <citation type="submission" date="2017-11" db="EMBL/GenBank/DDBJ databases">
        <title>Genome sequence of Entomoplasma lucivorax PIPN-2 (ATCC 49196).</title>
        <authorList>
            <person name="Lo W.-S."/>
            <person name="Gasparich G.E."/>
            <person name="Kuo C.-H."/>
        </authorList>
    </citation>
    <scope>NUCLEOTIDE SEQUENCE [LARGE SCALE GENOMIC DNA]</scope>
    <source>
        <strain evidence="5 6">PIPN-2</strain>
    </source>
</reference>
<dbReference type="Proteomes" id="UP000237865">
    <property type="component" value="Unassembled WGS sequence"/>
</dbReference>
<dbReference type="InterPro" id="IPR003439">
    <property type="entry name" value="ABC_transporter-like_ATP-bd"/>
</dbReference>
<comment type="caution">
    <text evidence="5">The sequence shown here is derived from an EMBL/GenBank/DDBJ whole genome shotgun (WGS) entry which is preliminary data.</text>
</comment>
<sequence>MKKSNLNETNNNHYNFVSFQNFSKRFNALELIGPLNFGIAKNKVTLIVGRSGSGKSVILNSIMGTFKSYKGEIVINGIRRKSRQGYQVNDEMGYYTQMDFLSYDVKLITYLNEISQVLGLSQKFAQKQIEELLQMFELHTFKNKKIKDFSWGMKNRLNLIISLLKDPNLIIWDEPGANLDSVWQAKIKNTLINYKTQGRTILLVVHNIDNWIDIADELILVDKGQILYNSKIKNIDLYFKNKLLFISDIATHPAYQQFKTNLTKHGFVIFEENLANKSMVVGVLEKDKDNINLLVSWLVQFNLLLKEIVSLPMNHEAIYNSLLYSNQIKELSFYFKNMRLKNFGKLATVLKKYIKRKNKEIKKLRTNSKKVIEVANPASQIEQLEKNIEQTSKILGEIKNHTIDQEWFDFMMKFLKIYFLEKGFFNQQEQKMFEDLIKFKLSTPFLIGMEEVLLHLAINACLHSDKKENDKKEFIKIADLFATSSYKEWPKQYKVNKKINTTLTKEHEGISEKGSKLFW</sequence>
<proteinExistence type="predicted"/>
<accession>A0A2S5REI1</accession>
<keyword evidence="2" id="KW-0547">Nucleotide-binding</keyword>
<dbReference type="SMART" id="SM00382">
    <property type="entry name" value="AAA"/>
    <property type="match status" value="1"/>
</dbReference>
<dbReference type="EMBL" id="PHNE01000001">
    <property type="protein sequence ID" value="PPE05721.1"/>
    <property type="molecule type" value="Genomic_DNA"/>
</dbReference>
<evidence type="ECO:0000256" key="1">
    <source>
        <dbReference type="ARBA" id="ARBA00022448"/>
    </source>
</evidence>
<dbReference type="InterPro" id="IPR003593">
    <property type="entry name" value="AAA+_ATPase"/>
</dbReference>
<dbReference type="Gene3D" id="3.40.50.300">
    <property type="entry name" value="P-loop containing nucleotide triphosphate hydrolases"/>
    <property type="match status" value="1"/>
</dbReference>
<name>A0A2S5REI1_9MOLU</name>
<evidence type="ECO:0000256" key="2">
    <source>
        <dbReference type="ARBA" id="ARBA00022741"/>
    </source>
</evidence>
<evidence type="ECO:0000313" key="5">
    <source>
        <dbReference type="EMBL" id="PPE05721.1"/>
    </source>
</evidence>
<keyword evidence="1" id="KW-0813">Transport</keyword>
<dbReference type="PANTHER" id="PTHR42939">
    <property type="entry name" value="ABC TRANSPORTER ATP-BINDING PROTEIN ALBC-RELATED"/>
    <property type="match status" value="1"/>
</dbReference>
<dbReference type="InterPro" id="IPR027417">
    <property type="entry name" value="P-loop_NTPase"/>
</dbReference>
<dbReference type="SUPFAM" id="SSF52540">
    <property type="entry name" value="P-loop containing nucleoside triphosphate hydrolases"/>
    <property type="match status" value="1"/>
</dbReference>
<evidence type="ECO:0000256" key="3">
    <source>
        <dbReference type="ARBA" id="ARBA00022840"/>
    </source>
</evidence>
<dbReference type="GO" id="GO:0016887">
    <property type="term" value="F:ATP hydrolysis activity"/>
    <property type="evidence" value="ECO:0007669"/>
    <property type="project" value="InterPro"/>
</dbReference>
<organism evidence="5 6">
    <name type="scientific">Williamsoniiplasma lucivorax</name>
    <dbReference type="NCBI Taxonomy" id="209274"/>
    <lineage>
        <taxon>Bacteria</taxon>
        <taxon>Bacillati</taxon>
        <taxon>Mycoplasmatota</taxon>
        <taxon>Mollicutes</taxon>
        <taxon>Entomoplasmatales</taxon>
        <taxon>Williamsoniiplasma</taxon>
    </lineage>
</organism>
<dbReference type="GO" id="GO:0005524">
    <property type="term" value="F:ATP binding"/>
    <property type="evidence" value="ECO:0007669"/>
    <property type="project" value="UniProtKB-KW"/>
</dbReference>
<gene>
    <name evidence="5" type="ORF">ELUCI_v1c00070</name>
</gene>
<dbReference type="RefSeq" id="WP_051437321.1">
    <property type="nucleotide sequence ID" value="NZ_PHNE01000001.1"/>
</dbReference>
<dbReference type="AlphaFoldDB" id="A0A2S5REI1"/>
<dbReference type="STRING" id="1399797.GCA_000518285_00694"/>
<dbReference type="Pfam" id="PF00005">
    <property type="entry name" value="ABC_tran"/>
    <property type="match status" value="1"/>
</dbReference>
<evidence type="ECO:0000259" key="4">
    <source>
        <dbReference type="PROSITE" id="PS50893"/>
    </source>
</evidence>
<keyword evidence="3 5" id="KW-0067">ATP-binding</keyword>